<reference evidence="2 3" key="1">
    <citation type="journal article" date="2020" name="BMC Genomics">
        <title>Intraspecific diversification of the crop wild relative Brassica cretica Lam. using demographic model selection.</title>
        <authorList>
            <person name="Kioukis A."/>
            <person name="Michalopoulou V.A."/>
            <person name="Briers L."/>
            <person name="Pirintsos S."/>
            <person name="Studholme D.J."/>
            <person name="Pavlidis P."/>
            <person name="Sarris P.F."/>
        </authorList>
    </citation>
    <scope>NUCLEOTIDE SEQUENCE [LARGE SCALE GENOMIC DNA]</scope>
    <source>
        <strain evidence="3">cv. PFS-1207/04</strain>
    </source>
</reference>
<accession>A0ABQ7EKE4</accession>
<comment type="caution">
    <text evidence="2">The sequence shown here is derived from an EMBL/GenBank/DDBJ whole genome shotgun (WGS) entry which is preliminary data.</text>
</comment>
<gene>
    <name evidence="2" type="ORF">DY000_02024345</name>
</gene>
<protein>
    <recommendedName>
        <fullName evidence="1">RNase H type-1 domain-containing protein</fullName>
    </recommendedName>
</protein>
<keyword evidence="3" id="KW-1185">Reference proteome</keyword>
<sequence>MGDDCLHYNRNWTLIWPMENMSQHTSCQSFGTDCKDVISMIKDPSAWPTFSTELAEFEALKGRYHDFKFFHVPRAHNKTADALAKTAKTFHRDLLVIDCSVPVWIPRPPLV</sequence>
<feature type="domain" description="RNase H type-1" evidence="1">
    <location>
        <begin position="30"/>
        <end position="87"/>
    </location>
</feature>
<dbReference type="InterPro" id="IPR036397">
    <property type="entry name" value="RNaseH_sf"/>
</dbReference>
<proteinExistence type="predicted"/>
<dbReference type="Proteomes" id="UP000266723">
    <property type="component" value="Unassembled WGS sequence"/>
</dbReference>
<evidence type="ECO:0000313" key="2">
    <source>
        <dbReference type="EMBL" id="KAF3597170.1"/>
    </source>
</evidence>
<dbReference type="InterPro" id="IPR002156">
    <property type="entry name" value="RNaseH_domain"/>
</dbReference>
<name>A0ABQ7EKE4_BRACR</name>
<evidence type="ECO:0000313" key="3">
    <source>
        <dbReference type="Proteomes" id="UP000266723"/>
    </source>
</evidence>
<dbReference type="EMBL" id="QGKV02000299">
    <property type="protein sequence ID" value="KAF3597170.1"/>
    <property type="molecule type" value="Genomic_DNA"/>
</dbReference>
<dbReference type="Gene3D" id="3.30.420.10">
    <property type="entry name" value="Ribonuclease H-like superfamily/Ribonuclease H"/>
    <property type="match status" value="1"/>
</dbReference>
<organism evidence="2 3">
    <name type="scientific">Brassica cretica</name>
    <name type="common">Mustard</name>
    <dbReference type="NCBI Taxonomy" id="69181"/>
    <lineage>
        <taxon>Eukaryota</taxon>
        <taxon>Viridiplantae</taxon>
        <taxon>Streptophyta</taxon>
        <taxon>Embryophyta</taxon>
        <taxon>Tracheophyta</taxon>
        <taxon>Spermatophyta</taxon>
        <taxon>Magnoliopsida</taxon>
        <taxon>eudicotyledons</taxon>
        <taxon>Gunneridae</taxon>
        <taxon>Pentapetalae</taxon>
        <taxon>rosids</taxon>
        <taxon>malvids</taxon>
        <taxon>Brassicales</taxon>
        <taxon>Brassicaceae</taxon>
        <taxon>Brassiceae</taxon>
        <taxon>Brassica</taxon>
    </lineage>
</organism>
<dbReference type="Pfam" id="PF13456">
    <property type="entry name" value="RVT_3"/>
    <property type="match status" value="1"/>
</dbReference>
<evidence type="ECO:0000259" key="1">
    <source>
        <dbReference type="Pfam" id="PF13456"/>
    </source>
</evidence>